<dbReference type="NCBIfam" id="NF006148">
    <property type="entry name" value="PRK08295.1-5"/>
    <property type="match status" value="1"/>
</dbReference>
<dbReference type="InterPro" id="IPR007627">
    <property type="entry name" value="RNA_pol_sigma70_r2"/>
</dbReference>
<dbReference type="Pfam" id="PF04542">
    <property type="entry name" value="Sigma70_r2"/>
    <property type="match status" value="1"/>
</dbReference>
<evidence type="ECO:0000256" key="2">
    <source>
        <dbReference type="ARBA" id="ARBA00023082"/>
    </source>
</evidence>
<dbReference type="SUPFAM" id="SSF88946">
    <property type="entry name" value="Sigma2 domain of RNA polymerase sigma factors"/>
    <property type="match status" value="1"/>
</dbReference>
<evidence type="ECO:0000256" key="3">
    <source>
        <dbReference type="ARBA" id="ARBA00023125"/>
    </source>
</evidence>
<dbReference type="Proteomes" id="UP000052258">
    <property type="component" value="Unassembled WGS sequence"/>
</dbReference>
<evidence type="ECO:0000313" key="7">
    <source>
        <dbReference type="Proteomes" id="UP000052258"/>
    </source>
</evidence>
<protein>
    <submittedName>
        <fullName evidence="6">RNA polymerase factor sigma-70</fullName>
    </submittedName>
</protein>
<dbReference type="SUPFAM" id="SSF88659">
    <property type="entry name" value="Sigma3 and sigma4 domains of RNA polymerase sigma factors"/>
    <property type="match status" value="1"/>
</dbReference>
<keyword evidence="7" id="KW-1185">Reference proteome</keyword>
<feature type="domain" description="RNA polymerase sigma-70" evidence="5">
    <location>
        <begin position="67"/>
        <end position="80"/>
    </location>
</feature>
<dbReference type="InterPro" id="IPR036388">
    <property type="entry name" value="WH-like_DNA-bd_sf"/>
</dbReference>
<dbReference type="NCBIfam" id="TIGR02937">
    <property type="entry name" value="sigma70-ECF"/>
    <property type="match status" value="1"/>
</dbReference>
<dbReference type="GO" id="GO:0003677">
    <property type="term" value="F:DNA binding"/>
    <property type="evidence" value="ECO:0007669"/>
    <property type="project" value="UniProtKB-KW"/>
</dbReference>
<dbReference type="NCBIfam" id="NF006147">
    <property type="entry name" value="PRK08295.1-4"/>
    <property type="match status" value="1"/>
</dbReference>
<organism evidence="6 7">
    <name type="scientific">Listeria fleischmannii 1991</name>
    <dbReference type="NCBI Taxonomy" id="1430899"/>
    <lineage>
        <taxon>Bacteria</taxon>
        <taxon>Bacillati</taxon>
        <taxon>Bacillota</taxon>
        <taxon>Bacilli</taxon>
        <taxon>Bacillales</taxon>
        <taxon>Listeriaceae</taxon>
        <taxon>Listeria</taxon>
    </lineage>
</organism>
<dbReference type="GO" id="GO:0016987">
    <property type="term" value="F:sigma factor activity"/>
    <property type="evidence" value="ECO:0007669"/>
    <property type="project" value="UniProtKB-KW"/>
</dbReference>
<evidence type="ECO:0000259" key="5">
    <source>
        <dbReference type="PROSITE" id="PS00715"/>
    </source>
</evidence>
<dbReference type="PATRIC" id="fig|1430899.3.peg.2095"/>
<gene>
    <name evidence="6" type="ORF">X560_2045</name>
</gene>
<dbReference type="InterPro" id="IPR016371">
    <property type="entry name" value="RNA_pol_sigma-H_factor"/>
</dbReference>
<comment type="caution">
    <text evidence="6">The sequence shown here is derived from an EMBL/GenBank/DDBJ whole genome shotgun (WGS) entry which is preliminary data.</text>
</comment>
<dbReference type="InterPro" id="IPR013324">
    <property type="entry name" value="RNA_pol_sigma_r3/r4-like"/>
</dbReference>
<keyword evidence="3" id="KW-0238">DNA-binding</keyword>
<dbReference type="GO" id="GO:0006352">
    <property type="term" value="P:DNA-templated transcription initiation"/>
    <property type="evidence" value="ECO:0007669"/>
    <property type="project" value="InterPro"/>
</dbReference>
<dbReference type="NCBIfam" id="NF006145">
    <property type="entry name" value="PRK08295.1-2"/>
    <property type="match status" value="1"/>
</dbReference>
<keyword evidence="1" id="KW-0805">Transcription regulation</keyword>
<dbReference type="InterPro" id="IPR000943">
    <property type="entry name" value="RNA_pol_sigma70"/>
</dbReference>
<reference evidence="6 7" key="1">
    <citation type="journal article" date="2015" name="Genome Biol. Evol.">
        <title>Comparative Genomics of Listeria Sensu Lato: Genus-Wide Differences in Evolutionary Dynamics and the Progressive Gain of Complex, Potentially Pathogenicity-Related Traits through Lateral Gene Transfer.</title>
        <authorList>
            <person name="Chiara M."/>
            <person name="Caruso M."/>
            <person name="D'Erchia A.M."/>
            <person name="Manzari C."/>
            <person name="Fraccalvieri R."/>
            <person name="Goffredo E."/>
            <person name="Latorre L."/>
            <person name="Miccolupo A."/>
            <person name="Padalino I."/>
            <person name="Santagada G."/>
            <person name="Chiocco D."/>
            <person name="Pesole G."/>
            <person name="Horner D.S."/>
            <person name="Parisi A."/>
        </authorList>
    </citation>
    <scope>NUCLEOTIDE SEQUENCE [LARGE SCALE GENOMIC DNA]</scope>
    <source>
        <strain evidence="6 7">1991</strain>
    </source>
</reference>
<dbReference type="PANTHER" id="PTHR30385:SF1">
    <property type="entry name" value="RNA POLYMERASE SIGMA-H FACTOR"/>
    <property type="match status" value="1"/>
</dbReference>
<dbReference type="PROSITE" id="PS00715">
    <property type="entry name" value="SIGMA70_1"/>
    <property type="match status" value="1"/>
</dbReference>
<evidence type="ECO:0000256" key="1">
    <source>
        <dbReference type="ARBA" id="ARBA00023015"/>
    </source>
</evidence>
<dbReference type="PIRSF" id="PIRSF002939">
    <property type="entry name" value="RNA_polymerase_sigma-H_factor"/>
    <property type="match status" value="1"/>
</dbReference>
<proteinExistence type="predicted"/>
<sequence>MYNEAKSFSEGAKSDLTNEREQMNEMDLLTLARGGSTDALEYFFDKYQSIVYWKATQYFLQGAEREDLIQEGMIGLFKAIRDFNPEREASFKSFAEICINRQLLSAVKRGARKKNNPLNQSISLDTPVSSDDELDWTLIDVISEKQAETPEDFLIKNEDFTSVVKKLESLTSEFERDVLRQYLEGKSYHEMALAFNVKEKSIDNALQRIKRKMTKDL</sequence>
<accession>A0A0J8GCX5</accession>
<dbReference type="EMBL" id="AZHO01000025">
    <property type="protein sequence ID" value="KMT58633.1"/>
    <property type="molecule type" value="Genomic_DNA"/>
</dbReference>
<name>A0A0J8GCX5_9LIST</name>
<dbReference type="InterPro" id="IPR013325">
    <property type="entry name" value="RNA_pol_sigma_r2"/>
</dbReference>
<keyword evidence="2" id="KW-0731">Sigma factor</keyword>
<evidence type="ECO:0000256" key="4">
    <source>
        <dbReference type="ARBA" id="ARBA00023163"/>
    </source>
</evidence>
<evidence type="ECO:0000313" key="6">
    <source>
        <dbReference type="EMBL" id="KMT58633.1"/>
    </source>
</evidence>
<dbReference type="InterPro" id="IPR014284">
    <property type="entry name" value="RNA_pol_sigma-70_dom"/>
</dbReference>
<keyword evidence="4" id="KW-0804">Transcription</keyword>
<dbReference type="PANTHER" id="PTHR30385">
    <property type="entry name" value="SIGMA FACTOR F FLAGELLAR"/>
    <property type="match status" value="1"/>
</dbReference>
<dbReference type="Gene3D" id="1.10.10.10">
    <property type="entry name" value="Winged helix-like DNA-binding domain superfamily/Winged helix DNA-binding domain"/>
    <property type="match status" value="1"/>
</dbReference>
<dbReference type="AlphaFoldDB" id="A0A0J8GCX5"/>
<dbReference type="Gene3D" id="1.20.120.1810">
    <property type="match status" value="1"/>
</dbReference>